<evidence type="ECO:0008006" key="3">
    <source>
        <dbReference type="Google" id="ProtNLM"/>
    </source>
</evidence>
<keyword evidence="2" id="KW-1185">Reference proteome</keyword>
<dbReference type="Proteomes" id="UP001571980">
    <property type="component" value="Unassembled WGS sequence"/>
</dbReference>
<evidence type="ECO:0000313" key="2">
    <source>
        <dbReference type="Proteomes" id="UP001571980"/>
    </source>
</evidence>
<dbReference type="RefSeq" id="WP_372824357.1">
    <property type="nucleotide sequence ID" value="NZ_JARRIG010000006.1"/>
</dbReference>
<accession>A0ABV4T5N1</accession>
<proteinExistence type="predicted"/>
<protein>
    <recommendedName>
        <fullName evidence="3">Transposase</fullName>
    </recommendedName>
</protein>
<organism evidence="1 2">
    <name type="scientific">Pyrococcus kukulkanii</name>
    <dbReference type="NCBI Taxonomy" id="1609559"/>
    <lineage>
        <taxon>Archaea</taxon>
        <taxon>Methanobacteriati</taxon>
        <taxon>Methanobacteriota</taxon>
        <taxon>Thermococci</taxon>
        <taxon>Thermococcales</taxon>
        <taxon>Thermococcaceae</taxon>
        <taxon>Pyrococcus</taxon>
    </lineage>
</organism>
<reference evidence="1 2" key="1">
    <citation type="submission" date="2023-03" db="EMBL/GenBank/DDBJ databases">
        <title>Speciation in Pyrococcus: adaptation to high temperature as a mechanism.</title>
        <authorList>
            <person name="Gu J."/>
        </authorList>
    </citation>
    <scope>NUCLEOTIDE SEQUENCE [LARGE SCALE GENOMIC DNA]</scope>
    <source>
        <strain evidence="1 2">LMOA34</strain>
    </source>
</reference>
<evidence type="ECO:0000313" key="1">
    <source>
        <dbReference type="EMBL" id="MFA4805078.1"/>
    </source>
</evidence>
<feature type="non-terminal residue" evidence="1">
    <location>
        <position position="1"/>
    </location>
</feature>
<sequence>LRWAKSKNCGDCGDSLGWLPMEVNILPLGTIIGGSLWAKVGLKIAGLSTEISTKRGERNAFICTLMKRWSEVLKNLDLVSLPWQIGS</sequence>
<gene>
    <name evidence="1" type="ORF">P8X34_10120</name>
</gene>
<name>A0ABV4T5N1_9EURY</name>
<dbReference type="EMBL" id="JARRIG010000006">
    <property type="protein sequence ID" value="MFA4805078.1"/>
    <property type="molecule type" value="Genomic_DNA"/>
</dbReference>
<comment type="caution">
    <text evidence="1">The sequence shown here is derived from an EMBL/GenBank/DDBJ whole genome shotgun (WGS) entry which is preliminary data.</text>
</comment>